<evidence type="ECO:0000313" key="5">
    <source>
        <dbReference type="Proteomes" id="UP000270034"/>
    </source>
</evidence>
<dbReference type="GO" id="GO:0055085">
    <property type="term" value="P:transmembrane transport"/>
    <property type="evidence" value="ECO:0007669"/>
    <property type="project" value="InterPro"/>
</dbReference>
<gene>
    <name evidence="3" type="ORF">Abor_017_056</name>
    <name evidence="2" type="ORF">AcetOrient_orf00814</name>
</gene>
<sequence length="365" mass="40752">MLSFFKHSVFGLALVLSVASTHTAQAASPQTPPAKIEPKVIIVTGWENGADMGDAPGEYQFWVERLHLNQTVPLAGIKTQVLRRNTDGIYGIVLKDGVTDLIALALDPAFDLHHTYWLFTGISGVNPNVASAGSVAWARWVVDADALREIDDRTIPSHWPYGLYAIGANAPNTLPSDPNHYGSVTDVAELTKAYPLNQQLEHWAYTLSRTVTLHDAPAIAAQRQNWKGYPNAQKKPFILEGETLGAYRYWHGAQRNQWAEDWVKLWTKNRGVFVMTNEESQINQREMRVLAQQGYIDPDRIMVLRSGSNFSMPPRNQDITHSIGDEEPGQVVAFDNNERAGEPVVKALVKQWPLYREHIPGTQAP</sequence>
<dbReference type="Pfam" id="PF06516">
    <property type="entry name" value="NUP"/>
    <property type="match status" value="1"/>
</dbReference>
<dbReference type="KEGG" id="aot:AcetOri_orf00814"/>
<evidence type="ECO:0000313" key="2">
    <source>
        <dbReference type="EMBL" id="BBC78913.1"/>
    </source>
</evidence>
<dbReference type="RefSeq" id="WP_084594425.1">
    <property type="nucleotide sequence ID" value="NZ_BAMX01000017.1"/>
</dbReference>
<dbReference type="Proteomes" id="UP000032670">
    <property type="component" value="Unassembled WGS sequence"/>
</dbReference>
<evidence type="ECO:0000256" key="1">
    <source>
        <dbReference type="SAM" id="SignalP"/>
    </source>
</evidence>
<dbReference type="GeneID" id="76204347"/>
<dbReference type="InterPro" id="IPR009486">
    <property type="entry name" value="Pur_nuclsid_perm"/>
</dbReference>
<dbReference type="PIRSF" id="PIRSF013171">
    <property type="entry name" value="Pur_nuclsid_perm"/>
    <property type="match status" value="1"/>
</dbReference>
<evidence type="ECO:0000313" key="3">
    <source>
        <dbReference type="EMBL" id="GAN66200.1"/>
    </source>
</evidence>
<dbReference type="Proteomes" id="UP000270034">
    <property type="component" value="Chromosome"/>
</dbReference>
<reference evidence="3 4" key="1">
    <citation type="submission" date="2012-11" db="EMBL/GenBank/DDBJ databases">
        <title>Whole genome sequence of Acetobacter orientalis 21F-2.</title>
        <authorList>
            <person name="Azuma Y."/>
            <person name="Higashiura N."/>
            <person name="Hirakawa H."/>
            <person name="Matsushita K."/>
        </authorList>
    </citation>
    <scope>NUCLEOTIDE SEQUENCE [LARGE SCALE GENOMIC DNA]</scope>
    <source>
        <strain evidence="3 4">21F-2</strain>
    </source>
</reference>
<organism evidence="3 4">
    <name type="scientific">Acetobacter orientalis</name>
    <dbReference type="NCBI Taxonomy" id="146474"/>
    <lineage>
        <taxon>Bacteria</taxon>
        <taxon>Pseudomonadati</taxon>
        <taxon>Pseudomonadota</taxon>
        <taxon>Alphaproteobacteria</taxon>
        <taxon>Acetobacterales</taxon>
        <taxon>Acetobacteraceae</taxon>
        <taxon>Acetobacter</taxon>
    </lineage>
</organism>
<protein>
    <submittedName>
        <fullName evidence="3">Purine nucleoside permease</fullName>
    </submittedName>
</protein>
<accession>A0A2Z5ZE82</accession>
<reference evidence="2 5" key="2">
    <citation type="submission" date="2018-02" db="EMBL/GenBank/DDBJ databases">
        <title>Acetobacter orientalis genome.</title>
        <authorList>
            <person name="Nakashima N."/>
            <person name="Tamura T."/>
        </authorList>
    </citation>
    <scope>NUCLEOTIDE SEQUENCE [LARGE SCALE GENOMIC DNA]</scope>
    <source>
        <strain evidence="2 5">FAN1</strain>
    </source>
</reference>
<name>A0A0D6NKQ3_9PROT</name>
<dbReference type="AlphaFoldDB" id="A0A0D6NKQ3"/>
<keyword evidence="1" id="KW-0732">Signal</keyword>
<evidence type="ECO:0000313" key="4">
    <source>
        <dbReference type="Proteomes" id="UP000032670"/>
    </source>
</evidence>
<dbReference type="PANTHER" id="PTHR38643:SF1">
    <property type="entry name" value="PURINE NUCLEOSIDE PERMEASE C285.05-RELATED"/>
    <property type="match status" value="1"/>
</dbReference>
<proteinExistence type="predicted"/>
<dbReference type="EMBL" id="AP018515">
    <property type="protein sequence ID" value="BBC78913.1"/>
    <property type="molecule type" value="Genomic_DNA"/>
</dbReference>
<feature type="chain" id="PRO_5036292621" evidence="1">
    <location>
        <begin position="27"/>
        <end position="365"/>
    </location>
</feature>
<keyword evidence="4" id="KW-1185">Reference proteome</keyword>
<dbReference type="STRING" id="1231341.Abor_017_056"/>
<dbReference type="PANTHER" id="PTHR38643">
    <property type="entry name" value="PURINE NUCLEOSIDE PERMEASE C285.05-RELATED"/>
    <property type="match status" value="1"/>
</dbReference>
<dbReference type="EMBL" id="BAMX01000017">
    <property type="protein sequence ID" value="GAN66200.1"/>
    <property type="molecule type" value="Genomic_DNA"/>
</dbReference>
<accession>A0A0D6NKQ3</accession>
<feature type="signal peptide" evidence="1">
    <location>
        <begin position="1"/>
        <end position="26"/>
    </location>
</feature>